<dbReference type="GO" id="GO:0006310">
    <property type="term" value="P:DNA recombination"/>
    <property type="evidence" value="ECO:0007669"/>
    <property type="project" value="TreeGrafter"/>
</dbReference>
<dbReference type="AlphaFoldDB" id="A0A1A5YD97"/>
<sequence>MKGNVYLLLRQGGWEARATIAPEVDEAYWFGRTAAKQEEDCPSRQGRREESCGGDAVEAWLYKEELPWGQACLAADLWNSQQRGAAGRAGPGRQHPFQRLARLVAELQELDGRRQSPGIAREARQQLACRWGERSRGAAVSEETAGLAQLAAGLLQGRALLGCEARDLLVGAAGPGAGSSWSGALQLLSLLGQARLAGAVAAGDGGRRAAGELRCRRCGSGGVCLRRTRCYACGRMCAYCEACLMMGRSRECELFVTGVYTPSDAVGKLFCDQARMGRSHNISTGKAWGLSPAQEAAAAQALHFIELKLQQRSVMDASGVVSTNGEQPQPCPDRDFSHDQQQTVPVRHLGQDQLLKTSTRSSLKQHLQPHSLISRFTQKLFSSLLPNREEWAHYFLLWAVTGAGKTEMIFPLVETVLARGGRVLIASPRRDVVIELDPRLRKAFPEASVVTLYGGSEQRWERGSITLSTTHQLFRFHQAFDLVVIDELDAFPYHGDPMLHYAAGKCGLPGGPTVLLSATPPREMQAAAKSGRLAHARVPVRFHRHPLPVPRLVASPPVAVMLAGRKAPPVLLKALRESIQRGAQCFVFVQRISQTEGMAALLAKALPCRHVAATSSQDPERAEKVKRFRACDIRVLVTTTILERGVTIPRSDVYILDADGRLFDEASLVQMAGRAGRSADDPFGRVAFFAKERNESQLRAVRHIAGMNKAARRQGYLR</sequence>
<evidence type="ECO:0000256" key="3">
    <source>
        <dbReference type="ARBA" id="ARBA00023125"/>
    </source>
</evidence>
<keyword evidence="7" id="KW-1185">Reference proteome</keyword>
<dbReference type="Pfam" id="PF00270">
    <property type="entry name" value="DEAD"/>
    <property type="match status" value="1"/>
</dbReference>
<keyword evidence="2" id="KW-0067">ATP-binding</keyword>
<keyword evidence="1" id="KW-0547">Nucleotide-binding</keyword>
<dbReference type="GO" id="GO:0006302">
    <property type="term" value="P:double-strand break repair"/>
    <property type="evidence" value="ECO:0007669"/>
    <property type="project" value="TreeGrafter"/>
</dbReference>
<dbReference type="GO" id="GO:0005524">
    <property type="term" value="F:ATP binding"/>
    <property type="evidence" value="ECO:0007669"/>
    <property type="project" value="UniProtKB-KW"/>
</dbReference>
<accession>A0A1A5YD97</accession>
<dbReference type="Pfam" id="PF00271">
    <property type="entry name" value="Helicase_C"/>
    <property type="match status" value="1"/>
</dbReference>
<organism evidence="6 7">
    <name type="scientific">Paenibacillus oryzae</name>
    <dbReference type="NCBI Taxonomy" id="1844972"/>
    <lineage>
        <taxon>Bacteria</taxon>
        <taxon>Bacillati</taxon>
        <taxon>Bacillota</taxon>
        <taxon>Bacilli</taxon>
        <taxon>Bacillales</taxon>
        <taxon>Paenibacillaceae</taxon>
        <taxon>Paenibacillus</taxon>
    </lineage>
</organism>
<dbReference type="InterPro" id="IPR014001">
    <property type="entry name" value="Helicase_ATP-bd"/>
</dbReference>
<keyword evidence="3" id="KW-0238">DNA-binding</keyword>
<name>A0A1A5YD97_9BACL</name>
<evidence type="ECO:0000256" key="1">
    <source>
        <dbReference type="ARBA" id="ARBA00022741"/>
    </source>
</evidence>
<dbReference type="Proteomes" id="UP000092024">
    <property type="component" value="Unassembled WGS sequence"/>
</dbReference>
<dbReference type="InterPro" id="IPR027417">
    <property type="entry name" value="P-loop_NTPase"/>
</dbReference>
<evidence type="ECO:0008006" key="8">
    <source>
        <dbReference type="Google" id="ProtNLM"/>
    </source>
</evidence>
<gene>
    <name evidence="6" type="ORF">A7K91_06320</name>
</gene>
<dbReference type="InterPro" id="IPR001650">
    <property type="entry name" value="Helicase_C-like"/>
</dbReference>
<dbReference type="PROSITE" id="PS51192">
    <property type="entry name" value="HELICASE_ATP_BIND_1"/>
    <property type="match status" value="1"/>
</dbReference>
<evidence type="ECO:0000313" key="7">
    <source>
        <dbReference type="Proteomes" id="UP000092024"/>
    </source>
</evidence>
<reference evidence="6 7" key="1">
    <citation type="submission" date="2016-05" db="EMBL/GenBank/DDBJ databases">
        <title>Paenibacillus oryzae. sp. nov., isolated from the rice root.</title>
        <authorList>
            <person name="Zhang J."/>
            <person name="Zhang X."/>
        </authorList>
    </citation>
    <scope>NUCLEOTIDE SEQUENCE [LARGE SCALE GENOMIC DNA]</scope>
    <source>
        <strain evidence="6 7">1DrF-4</strain>
    </source>
</reference>
<feature type="domain" description="Helicase ATP-binding" evidence="4">
    <location>
        <begin position="386"/>
        <end position="538"/>
    </location>
</feature>
<comment type="caution">
    <text evidence="6">The sequence shown here is derived from an EMBL/GenBank/DDBJ whole genome shotgun (WGS) entry which is preliminary data.</text>
</comment>
<dbReference type="GO" id="GO:0003677">
    <property type="term" value="F:DNA binding"/>
    <property type="evidence" value="ECO:0007669"/>
    <property type="project" value="UniProtKB-KW"/>
</dbReference>
<evidence type="ECO:0000256" key="2">
    <source>
        <dbReference type="ARBA" id="ARBA00022840"/>
    </source>
</evidence>
<dbReference type="PANTHER" id="PTHR30580">
    <property type="entry name" value="PRIMOSOMAL PROTEIN N"/>
    <property type="match status" value="1"/>
</dbReference>
<feature type="domain" description="Helicase C-terminal" evidence="5">
    <location>
        <begin position="571"/>
        <end position="718"/>
    </location>
</feature>
<dbReference type="PROSITE" id="PS51194">
    <property type="entry name" value="HELICASE_CTER"/>
    <property type="match status" value="1"/>
</dbReference>
<protein>
    <recommendedName>
        <fullName evidence="8">DNA/RNA helicase</fullName>
    </recommendedName>
</protein>
<evidence type="ECO:0000259" key="4">
    <source>
        <dbReference type="PROSITE" id="PS51192"/>
    </source>
</evidence>
<dbReference type="Gene3D" id="3.40.50.300">
    <property type="entry name" value="P-loop containing nucleotide triphosphate hydrolases"/>
    <property type="match status" value="2"/>
</dbReference>
<dbReference type="EMBL" id="LYPA01000071">
    <property type="protein sequence ID" value="OBR63564.1"/>
    <property type="molecule type" value="Genomic_DNA"/>
</dbReference>
<evidence type="ECO:0000313" key="6">
    <source>
        <dbReference type="EMBL" id="OBR63564.1"/>
    </source>
</evidence>
<dbReference type="GO" id="GO:0006270">
    <property type="term" value="P:DNA replication initiation"/>
    <property type="evidence" value="ECO:0007669"/>
    <property type="project" value="TreeGrafter"/>
</dbReference>
<dbReference type="GO" id="GO:0043138">
    <property type="term" value="F:3'-5' DNA helicase activity"/>
    <property type="evidence" value="ECO:0007669"/>
    <property type="project" value="TreeGrafter"/>
</dbReference>
<evidence type="ECO:0000259" key="5">
    <source>
        <dbReference type="PROSITE" id="PS51194"/>
    </source>
</evidence>
<dbReference type="InterPro" id="IPR011545">
    <property type="entry name" value="DEAD/DEAH_box_helicase_dom"/>
</dbReference>
<dbReference type="SMART" id="SM00487">
    <property type="entry name" value="DEXDc"/>
    <property type="match status" value="1"/>
</dbReference>
<dbReference type="PANTHER" id="PTHR30580:SF1">
    <property type="entry name" value="COMF OPERON PROTEIN 1"/>
    <property type="match status" value="1"/>
</dbReference>
<dbReference type="SMART" id="SM00490">
    <property type="entry name" value="HELICc"/>
    <property type="match status" value="1"/>
</dbReference>
<proteinExistence type="predicted"/>
<dbReference type="SUPFAM" id="SSF52540">
    <property type="entry name" value="P-loop containing nucleoside triphosphate hydrolases"/>
    <property type="match status" value="1"/>
</dbReference>
<dbReference type="STRING" id="1844972.A7K91_06320"/>